<feature type="compositionally biased region" description="Low complexity" evidence="5">
    <location>
        <begin position="88"/>
        <end position="102"/>
    </location>
</feature>
<feature type="compositionally biased region" description="Polar residues" evidence="5">
    <location>
        <begin position="219"/>
        <end position="229"/>
    </location>
</feature>
<organism evidence="6 7">
    <name type="scientific">Yarrowia lipolytica</name>
    <name type="common">Candida lipolytica</name>
    <dbReference type="NCBI Taxonomy" id="4952"/>
    <lineage>
        <taxon>Eukaryota</taxon>
        <taxon>Fungi</taxon>
        <taxon>Dikarya</taxon>
        <taxon>Ascomycota</taxon>
        <taxon>Saccharomycotina</taxon>
        <taxon>Dipodascomycetes</taxon>
        <taxon>Dipodascales</taxon>
        <taxon>Dipodascales incertae sedis</taxon>
        <taxon>Yarrowia</taxon>
    </lineage>
</organism>
<dbReference type="InterPro" id="IPR038286">
    <property type="entry name" value="IPK_sf"/>
</dbReference>
<keyword evidence="3 4" id="KW-0418">Kinase</keyword>
<dbReference type="Gene3D" id="3.30.470.160">
    <property type="entry name" value="Inositol polyphosphate kinase"/>
    <property type="match status" value="1"/>
</dbReference>
<dbReference type="Proteomes" id="UP000256601">
    <property type="component" value="Unassembled WGS sequence"/>
</dbReference>
<evidence type="ECO:0000256" key="1">
    <source>
        <dbReference type="ARBA" id="ARBA00007374"/>
    </source>
</evidence>
<evidence type="ECO:0000313" key="7">
    <source>
        <dbReference type="Proteomes" id="UP000256601"/>
    </source>
</evidence>
<dbReference type="PANTHER" id="PTHR12400:SF21">
    <property type="entry name" value="KINASE"/>
    <property type="match status" value="1"/>
</dbReference>
<feature type="region of interest" description="Disordered" evidence="5">
    <location>
        <begin position="499"/>
        <end position="524"/>
    </location>
</feature>
<feature type="compositionally biased region" description="Low complexity" evidence="5">
    <location>
        <begin position="45"/>
        <end position="73"/>
    </location>
</feature>
<dbReference type="GO" id="GO:0046854">
    <property type="term" value="P:phosphatidylinositol phosphate biosynthetic process"/>
    <property type="evidence" value="ECO:0007669"/>
    <property type="project" value="TreeGrafter"/>
</dbReference>
<dbReference type="GO" id="GO:0005634">
    <property type="term" value="C:nucleus"/>
    <property type="evidence" value="ECO:0007669"/>
    <property type="project" value="TreeGrafter"/>
</dbReference>
<comment type="similarity">
    <text evidence="1 4">Belongs to the inositol phosphokinase (IPK) family.</text>
</comment>
<feature type="region of interest" description="Disordered" evidence="5">
    <location>
        <begin position="216"/>
        <end position="293"/>
    </location>
</feature>
<reference evidence="6 7" key="1">
    <citation type="submission" date="2018-07" db="EMBL/GenBank/DDBJ databases">
        <title>Draft Genome Assemblies for Five Robust Yarrowia lipolytica Strains Exhibiting High Lipid Production and Pentose Sugar Utilization and Sugar Alcohol Secretion from Undetoxified Lignocellulosic Biomass Hydrolysates.</title>
        <authorList>
            <consortium name="DOE Joint Genome Institute"/>
            <person name="Walker C."/>
            <person name="Ryu S."/>
            <person name="Na H."/>
            <person name="Zane M."/>
            <person name="LaButti K."/>
            <person name="Lipzen A."/>
            <person name="Haridas S."/>
            <person name="Barry K."/>
            <person name="Grigoriev I.V."/>
            <person name="Quarterman J."/>
            <person name="Slininger P."/>
            <person name="Dien B."/>
            <person name="Trinh C.T."/>
        </authorList>
    </citation>
    <scope>NUCLEOTIDE SEQUENCE [LARGE SCALE GENOMIC DNA]</scope>
    <source>
        <strain evidence="6 7">YB392</strain>
    </source>
</reference>
<feature type="compositionally biased region" description="Polar residues" evidence="5">
    <location>
        <begin position="510"/>
        <end position="521"/>
    </location>
</feature>
<feature type="compositionally biased region" description="Acidic residues" evidence="5">
    <location>
        <begin position="78"/>
        <end position="87"/>
    </location>
</feature>
<proteinExistence type="inferred from homology"/>
<sequence length="1046" mass="115082">MSHPPPSQKLPAGPASYLELDVGHTPIGGTETQSVPTQMRPVAISTTNASADPSSAATTSSGTTSTTNTSIPTHNDADDYTNTEDESGVSSASSSPPDISGSRKASRSLRLFKHEDSRERETKKSEQRTQSRPRDENEETRMADVRSRRASVVSDDKEEEISGATYFPHTPGQARLNTLAAEQAAAKARTRHYVVEPSMYHWSDQNVPLTALVERGESVSPQDEQSQPMDPNKIKGMAGEDVGVTRSSTRGVSKTRNKSQVRDSAPETTSTADMTPEERDTKATNNGQTKEEEETVDLDLTLDMDDAPQVELHLHEDVMVDEAVDDANDPDTSQFPLAVELTPFKHKVGGHTAIFRFSKQAVCKALVNRENIWYEAIELRHFELLKFMPKYIGVLNVRHTAQVEDDINAVSPMLGGLEDSEGTDENKSKRSAAPLLTSAAPIQTPQLRAYTSQPNMKSPQLDRQTSSASLKSLQTCLPEVVLDDNIHIIPESLLKKYSTSAPKEDASPKSLDTPTSPSSLGNLHKSPVMRVMHSPESPAVSWGATTVNQKLQELVLAEVFAPRRDSPRTHSTSRITGIPTSQRTHRFSTSSAINTLRPKLQHPISSHHSMSDLSLAELHNSSDNSHTSSLPSSMSTSACLRSPLIKPQHPKSVFFDTSPRVKASRAESVVSIEEEVEVENNRGSDGDVFEMDGVDGVDGTNNTIALSLSNPALAALSTPNSTTNLSPAPVSRSALPVIVHASPGRIYTRTERFILLEDLTNGMNKPCVLDLKMGTRQYGVDAIPKKQKSQRTKCANTTSRALGVRICGMQVWDIPSEEYIYQDKYFGRAVRAGPQFRACLGRFLYDGLTKASVLRHVPAMIRQLNELQVIIASLNGYRLYGSSLLVIYEGKEKEEEERDKKKETNKGGLPPTTISLRIIDFAQCITGEDKLPPNTNVPPHHPESPDKGYLRGLRSLKKYLRIIWRKLTGFELDEYLQLPPDDAAALLDKARIYEPIPALHDFDIENFSVSEEPEFLDYMAYNVTATLSPSTLGFVYDDCTDSDVSD</sequence>
<dbReference type="EC" id="2.7.-.-" evidence="4"/>
<dbReference type="GO" id="GO:0005737">
    <property type="term" value="C:cytoplasm"/>
    <property type="evidence" value="ECO:0007669"/>
    <property type="project" value="TreeGrafter"/>
</dbReference>
<dbReference type="Pfam" id="PF03770">
    <property type="entry name" value="IPK"/>
    <property type="match status" value="1"/>
</dbReference>
<dbReference type="VEuPathDB" id="FungiDB:YALI1_F18897g"/>
<dbReference type="InterPro" id="IPR005522">
    <property type="entry name" value="IPK"/>
</dbReference>
<dbReference type="AlphaFoldDB" id="A0A371CF89"/>
<dbReference type="SUPFAM" id="SSF56104">
    <property type="entry name" value="SAICAR synthase-like"/>
    <property type="match status" value="1"/>
</dbReference>
<evidence type="ECO:0000256" key="4">
    <source>
        <dbReference type="RuleBase" id="RU363090"/>
    </source>
</evidence>
<dbReference type="EMBL" id="KZ858948">
    <property type="protein sequence ID" value="RDW28939.1"/>
    <property type="molecule type" value="Genomic_DNA"/>
</dbReference>
<dbReference type="OrthoDB" id="2573163at2759"/>
<evidence type="ECO:0000256" key="5">
    <source>
        <dbReference type="SAM" id="MobiDB-lite"/>
    </source>
</evidence>
<feature type="region of interest" description="Disordered" evidence="5">
    <location>
        <begin position="414"/>
        <end position="438"/>
    </location>
</feature>
<accession>A0A371CF89</accession>
<protein>
    <recommendedName>
        <fullName evidence="4">Kinase</fullName>
        <ecNumber evidence="4">2.7.-.-</ecNumber>
    </recommendedName>
</protein>
<dbReference type="GO" id="GO:0032958">
    <property type="term" value="P:inositol phosphate biosynthetic process"/>
    <property type="evidence" value="ECO:0007669"/>
    <property type="project" value="InterPro"/>
</dbReference>
<dbReference type="VEuPathDB" id="FungiDB:YALI0_F14025g"/>
<dbReference type="GO" id="GO:0000824">
    <property type="term" value="F:inositol-1,4,5,6-tetrakisphosphate 3-kinase activity"/>
    <property type="evidence" value="ECO:0007669"/>
    <property type="project" value="TreeGrafter"/>
</dbReference>
<evidence type="ECO:0000256" key="2">
    <source>
        <dbReference type="ARBA" id="ARBA00022679"/>
    </source>
</evidence>
<keyword evidence="2 4" id="KW-0808">Transferase</keyword>
<evidence type="ECO:0000256" key="3">
    <source>
        <dbReference type="ARBA" id="ARBA00022777"/>
    </source>
</evidence>
<feature type="compositionally biased region" description="Basic and acidic residues" evidence="5">
    <location>
        <begin position="112"/>
        <end position="147"/>
    </location>
</feature>
<dbReference type="GO" id="GO:0008440">
    <property type="term" value="F:inositol-1,4,5-trisphosphate 3-kinase activity"/>
    <property type="evidence" value="ECO:0007669"/>
    <property type="project" value="TreeGrafter"/>
</dbReference>
<gene>
    <name evidence="6" type="ORF">B0I71DRAFT_126579</name>
</gene>
<dbReference type="PANTHER" id="PTHR12400">
    <property type="entry name" value="INOSITOL POLYPHOSPHATE KINASE"/>
    <property type="match status" value="1"/>
</dbReference>
<feature type="region of interest" description="Disordered" evidence="5">
    <location>
        <begin position="1"/>
        <end position="169"/>
    </location>
</feature>
<evidence type="ECO:0000313" key="6">
    <source>
        <dbReference type="EMBL" id="RDW28939.1"/>
    </source>
</evidence>
<name>A0A371CF89_YARLL</name>